<evidence type="ECO:0000313" key="2">
    <source>
        <dbReference type="EMBL" id="KAF1994386.1"/>
    </source>
</evidence>
<evidence type="ECO:0000313" key="3">
    <source>
        <dbReference type="Proteomes" id="UP000799779"/>
    </source>
</evidence>
<gene>
    <name evidence="2" type="ORF">P154DRAFT_567386</name>
</gene>
<proteinExistence type="predicted"/>
<dbReference type="Proteomes" id="UP000799779">
    <property type="component" value="Unassembled WGS sequence"/>
</dbReference>
<evidence type="ECO:0000256" key="1">
    <source>
        <dbReference type="SAM" id="SignalP"/>
    </source>
</evidence>
<protein>
    <submittedName>
        <fullName evidence="2">Uncharacterized protein</fullName>
    </submittedName>
</protein>
<accession>A0A6A5W9T7</accession>
<keyword evidence="3" id="KW-1185">Reference proteome</keyword>
<name>A0A6A5W9T7_9PLEO</name>
<sequence length="202" mass="21561">MAVLSGYRSIFLALIMAIISTQVIAANPALMFRQATCAALPGVGVNTRSLSVSERSLFVRQTASDTVSLAALLAQDTPCIPPSISVATIRESAQSAQDVGRVTAQGFGSFFKGVWNAVQGAIKVIADVQAVLIWGDVVSLIQLGIDAWRLVGDVRQFLIVATSPDGSLTRTFQPTKIYKPPKEKPCGWGTGKICPRELVWAE</sequence>
<dbReference type="AlphaFoldDB" id="A0A6A5W9T7"/>
<organism evidence="2 3">
    <name type="scientific">Amniculicola lignicola CBS 123094</name>
    <dbReference type="NCBI Taxonomy" id="1392246"/>
    <lineage>
        <taxon>Eukaryota</taxon>
        <taxon>Fungi</taxon>
        <taxon>Dikarya</taxon>
        <taxon>Ascomycota</taxon>
        <taxon>Pezizomycotina</taxon>
        <taxon>Dothideomycetes</taxon>
        <taxon>Pleosporomycetidae</taxon>
        <taxon>Pleosporales</taxon>
        <taxon>Amniculicolaceae</taxon>
        <taxon>Amniculicola</taxon>
    </lineage>
</organism>
<dbReference type="EMBL" id="ML977662">
    <property type="protein sequence ID" value="KAF1994386.1"/>
    <property type="molecule type" value="Genomic_DNA"/>
</dbReference>
<feature type="signal peptide" evidence="1">
    <location>
        <begin position="1"/>
        <end position="25"/>
    </location>
</feature>
<keyword evidence="1" id="KW-0732">Signal</keyword>
<reference evidence="2" key="1">
    <citation type="journal article" date="2020" name="Stud. Mycol.">
        <title>101 Dothideomycetes genomes: a test case for predicting lifestyles and emergence of pathogens.</title>
        <authorList>
            <person name="Haridas S."/>
            <person name="Albert R."/>
            <person name="Binder M."/>
            <person name="Bloem J."/>
            <person name="Labutti K."/>
            <person name="Salamov A."/>
            <person name="Andreopoulos B."/>
            <person name="Baker S."/>
            <person name="Barry K."/>
            <person name="Bills G."/>
            <person name="Bluhm B."/>
            <person name="Cannon C."/>
            <person name="Castanera R."/>
            <person name="Culley D."/>
            <person name="Daum C."/>
            <person name="Ezra D."/>
            <person name="Gonzalez J."/>
            <person name="Henrissat B."/>
            <person name="Kuo A."/>
            <person name="Liang C."/>
            <person name="Lipzen A."/>
            <person name="Lutzoni F."/>
            <person name="Magnuson J."/>
            <person name="Mondo S."/>
            <person name="Nolan M."/>
            <person name="Ohm R."/>
            <person name="Pangilinan J."/>
            <person name="Park H.-J."/>
            <person name="Ramirez L."/>
            <person name="Alfaro M."/>
            <person name="Sun H."/>
            <person name="Tritt A."/>
            <person name="Yoshinaga Y."/>
            <person name="Zwiers L.-H."/>
            <person name="Turgeon B."/>
            <person name="Goodwin S."/>
            <person name="Spatafora J."/>
            <person name="Crous P."/>
            <person name="Grigoriev I."/>
        </authorList>
    </citation>
    <scope>NUCLEOTIDE SEQUENCE</scope>
    <source>
        <strain evidence="2">CBS 123094</strain>
    </source>
</reference>
<feature type="chain" id="PRO_5025578959" evidence="1">
    <location>
        <begin position="26"/>
        <end position="202"/>
    </location>
</feature>